<evidence type="ECO:0000259" key="7">
    <source>
        <dbReference type="PROSITE" id="PS51212"/>
    </source>
</evidence>
<dbReference type="PROSITE" id="PS51212">
    <property type="entry name" value="WSC"/>
    <property type="match status" value="2"/>
</dbReference>
<dbReference type="Pfam" id="PF01822">
    <property type="entry name" value="WSC"/>
    <property type="match status" value="2"/>
</dbReference>
<evidence type="ECO:0000256" key="1">
    <source>
        <dbReference type="ARBA" id="ARBA00004167"/>
    </source>
</evidence>
<dbReference type="AlphaFoldDB" id="A0A5C3KWQ3"/>
<dbReference type="PANTHER" id="PTHR24269">
    <property type="entry name" value="KREMEN PROTEIN"/>
    <property type="match status" value="1"/>
</dbReference>
<reference evidence="8 9" key="1">
    <citation type="journal article" date="2019" name="Nat. Ecol. Evol.">
        <title>Megaphylogeny resolves global patterns of mushroom evolution.</title>
        <authorList>
            <person name="Varga T."/>
            <person name="Krizsan K."/>
            <person name="Foldi C."/>
            <person name="Dima B."/>
            <person name="Sanchez-Garcia M."/>
            <person name="Sanchez-Ramirez S."/>
            <person name="Szollosi G.J."/>
            <person name="Szarkandi J.G."/>
            <person name="Papp V."/>
            <person name="Albert L."/>
            <person name="Andreopoulos W."/>
            <person name="Angelini C."/>
            <person name="Antonin V."/>
            <person name="Barry K.W."/>
            <person name="Bougher N.L."/>
            <person name="Buchanan P."/>
            <person name="Buyck B."/>
            <person name="Bense V."/>
            <person name="Catcheside P."/>
            <person name="Chovatia M."/>
            <person name="Cooper J."/>
            <person name="Damon W."/>
            <person name="Desjardin D."/>
            <person name="Finy P."/>
            <person name="Geml J."/>
            <person name="Haridas S."/>
            <person name="Hughes K."/>
            <person name="Justo A."/>
            <person name="Karasinski D."/>
            <person name="Kautmanova I."/>
            <person name="Kiss B."/>
            <person name="Kocsube S."/>
            <person name="Kotiranta H."/>
            <person name="LaButti K.M."/>
            <person name="Lechner B.E."/>
            <person name="Liimatainen K."/>
            <person name="Lipzen A."/>
            <person name="Lukacs Z."/>
            <person name="Mihaltcheva S."/>
            <person name="Morgado L.N."/>
            <person name="Niskanen T."/>
            <person name="Noordeloos M.E."/>
            <person name="Ohm R.A."/>
            <person name="Ortiz-Santana B."/>
            <person name="Ovrebo C."/>
            <person name="Racz N."/>
            <person name="Riley R."/>
            <person name="Savchenko A."/>
            <person name="Shiryaev A."/>
            <person name="Soop K."/>
            <person name="Spirin V."/>
            <person name="Szebenyi C."/>
            <person name="Tomsovsky M."/>
            <person name="Tulloss R.E."/>
            <person name="Uehling J."/>
            <person name="Grigoriev I.V."/>
            <person name="Vagvolgyi C."/>
            <person name="Papp T."/>
            <person name="Martin F.M."/>
            <person name="Miettinen O."/>
            <person name="Hibbett D.S."/>
            <person name="Nagy L.G."/>
        </authorList>
    </citation>
    <scope>NUCLEOTIDE SEQUENCE [LARGE SCALE GENOMIC DNA]</scope>
    <source>
        <strain evidence="8 9">CBS 121175</strain>
    </source>
</reference>
<dbReference type="InterPro" id="IPR051836">
    <property type="entry name" value="Kremen_rcpt"/>
</dbReference>
<comment type="subcellular location">
    <subcellularLocation>
        <location evidence="1">Membrane</location>
        <topology evidence="1">Single-pass membrane protein</topology>
    </subcellularLocation>
</comment>
<keyword evidence="9" id="KW-1185">Reference proteome</keyword>
<accession>A0A5C3KWQ3</accession>
<keyword evidence="6" id="KW-0325">Glycoprotein</keyword>
<feature type="domain" description="WSC" evidence="7">
    <location>
        <begin position="1"/>
        <end position="65"/>
    </location>
</feature>
<dbReference type="PANTHER" id="PTHR24269:SF16">
    <property type="entry name" value="PROTEIN SLG1"/>
    <property type="match status" value="1"/>
</dbReference>
<dbReference type="Proteomes" id="UP000307440">
    <property type="component" value="Unassembled WGS sequence"/>
</dbReference>
<dbReference type="SMART" id="SM00321">
    <property type="entry name" value="WSC"/>
    <property type="match status" value="2"/>
</dbReference>
<dbReference type="InterPro" id="IPR002889">
    <property type="entry name" value="WSC_carb-bd"/>
</dbReference>
<evidence type="ECO:0000313" key="9">
    <source>
        <dbReference type="Proteomes" id="UP000307440"/>
    </source>
</evidence>
<sequence>MTIEKCIEICEAADYNLAGVEYGHCDSVVQSPGTQVEDEECTMPCAGDPTQLCGGPSRINVFDSGNPAPEIIQAVEAPGQGTWNYTGCYTDSAASRTLGFGITIPGGATIESCSAACTASTAGPFAFAGVENRHECWCGNALGEVAEVVEDSACFGVCTAEHQQFCGNANRILVYEFHADADPTPVCENTDIGNFTLVAEYKNPVEDGPISVNLKVIAVEISRGVVWTLLSVRLWIFLTWKTC</sequence>
<evidence type="ECO:0000256" key="2">
    <source>
        <dbReference type="ARBA" id="ARBA00022692"/>
    </source>
</evidence>
<evidence type="ECO:0000256" key="3">
    <source>
        <dbReference type="ARBA" id="ARBA00022729"/>
    </source>
</evidence>
<protein>
    <submittedName>
        <fullName evidence="8">WSC-domain-containing protein</fullName>
    </submittedName>
</protein>
<gene>
    <name evidence="8" type="ORF">FA15DRAFT_592090</name>
</gene>
<dbReference type="OrthoDB" id="5985073at2759"/>
<evidence type="ECO:0000256" key="5">
    <source>
        <dbReference type="ARBA" id="ARBA00023136"/>
    </source>
</evidence>
<evidence type="ECO:0000313" key="8">
    <source>
        <dbReference type="EMBL" id="TFK24665.1"/>
    </source>
</evidence>
<feature type="domain" description="WSC" evidence="7">
    <location>
        <begin position="82"/>
        <end position="178"/>
    </location>
</feature>
<dbReference type="GO" id="GO:0005886">
    <property type="term" value="C:plasma membrane"/>
    <property type="evidence" value="ECO:0007669"/>
    <property type="project" value="TreeGrafter"/>
</dbReference>
<keyword evidence="3" id="KW-0732">Signal</keyword>
<dbReference type="STRING" id="230819.A0A5C3KWQ3"/>
<organism evidence="8 9">
    <name type="scientific">Coprinopsis marcescibilis</name>
    <name type="common">Agaric fungus</name>
    <name type="synonym">Psathyrella marcescibilis</name>
    <dbReference type="NCBI Taxonomy" id="230819"/>
    <lineage>
        <taxon>Eukaryota</taxon>
        <taxon>Fungi</taxon>
        <taxon>Dikarya</taxon>
        <taxon>Basidiomycota</taxon>
        <taxon>Agaricomycotina</taxon>
        <taxon>Agaricomycetes</taxon>
        <taxon>Agaricomycetidae</taxon>
        <taxon>Agaricales</taxon>
        <taxon>Agaricineae</taxon>
        <taxon>Psathyrellaceae</taxon>
        <taxon>Coprinopsis</taxon>
    </lineage>
</organism>
<dbReference type="EMBL" id="ML210197">
    <property type="protein sequence ID" value="TFK24665.1"/>
    <property type="molecule type" value="Genomic_DNA"/>
</dbReference>
<keyword evidence="2" id="KW-0812">Transmembrane</keyword>
<evidence type="ECO:0000256" key="6">
    <source>
        <dbReference type="ARBA" id="ARBA00023180"/>
    </source>
</evidence>
<proteinExistence type="predicted"/>
<evidence type="ECO:0000256" key="4">
    <source>
        <dbReference type="ARBA" id="ARBA00022989"/>
    </source>
</evidence>
<keyword evidence="5" id="KW-0472">Membrane</keyword>
<name>A0A5C3KWQ3_COPMA</name>
<keyword evidence="4" id="KW-1133">Transmembrane helix</keyword>